<dbReference type="GO" id="GO:0030100">
    <property type="term" value="P:regulation of endocytosis"/>
    <property type="evidence" value="ECO:0007669"/>
    <property type="project" value="TreeGrafter"/>
</dbReference>
<dbReference type="InterPro" id="IPR038508">
    <property type="entry name" value="ArfGAP_dom_sf"/>
</dbReference>
<organism evidence="8 9">
    <name type="scientific">Nadsonia fulvescens var. elongata DSM 6958</name>
    <dbReference type="NCBI Taxonomy" id="857566"/>
    <lineage>
        <taxon>Eukaryota</taxon>
        <taxon>Fungi</taxon>
        <taxon>Dikarya</taxon>
        <taxon>Ascomycota</taxon>
        <taxon>Saccharomycotina</taxon>
        <taxon>Dipodascomycetes</taxon>
        <taxon>Dipodascales</taxon>
        <taxon>Dipodascales incertae sedis</taxon>
        <taxon>Nadsonia</taxon>
    </lineage>
</organism>
<dbReference type="SUPFAM" id="SSF57863">
    <property type="entry name" value="ArfGap/RecO-like zinc finger"/>
    <property type="match status" value="1"/>
</dbReference>
<dbReference type="GO" id="GO:0032012">
    <property type="term" value="P:regulation of ARF protein signal transduction"/>
    <property type="evidence" value="ECO:0007669"/>
    <property type="project" value="TreeGrafter"/>
</dbReference>
<evidence type="ECO:0000256" key="1">
    <source>
        <dbReference type="ARBA" id="ARBA00022468"/>
    </source>
</evidence>
<accession>A0A1E3PJS1</accession>
<sequence length="376" mass="41097">MPADWTVDPDNRRKLLALQKIGDNRKCFDCGTPNPQWASPKYGIFICLECAGIHRGLGVDVSFVRSITMDQFKAEEMSEMELGGNANAAKFFQENNLDNTLPPKIKYNSSVAADYKDKLAALVNGQEWTADLRPRYIPSEGNASGDSNAGPETVKNDVFFAALGAKNAERPEHLPPSQGGRYAGFGSAPASSASPSNNGQAGPTLSIDNFQRDPLGTLTKGWSLFSKTVKENVNDVNEGYIKPNVKNIAEGDLSQNAKQAFFSFGEKFQKTGAMGFETINKFSNEAKKKFNETSQSGDYTKFFSDIVPLGNDRHSTANADSGYAPLNSSYTDNEPAEPAFGMTQPVQKTKLPGQGVNTRQAKESYKDDDDEKWESF</sequence>
<evidence type="ECO:0000256" key="6">
    <source>
        <dbReference type="SAM" id="MobiDB-lite"/>
    </source>
</evidence>
<dbReference type="InterPro" id="IPR001164">
    <property type="entry name" value="ArfGAP_dom"/>
</dbReference>
<reference evidence="8 9" key="1">
    <citation type="journal article" date="2016" name="Proc. Natl. Acad. Sci. U.S.A.">
        <title>Comparative genomics of biotechnologically important yeasts.</title>
        <authorList>
            <person name="Riley R."/>
            <person name="Haridas S."/>
            <person name="Wolfe K.H."/>
            <person name="Lopes M.R."/>
            <person name="Hittinger C.T."/>
            <person name="Goeker M."/>
            <person name="Salamov A.A."/>
            <person name="Wisecaver J.H."/>
            <person name="Long T.M."/>
            <person name="Calvey C.H."/>
            <person name="Aerts A.L."/>
            <person name="Barry K.W."/>
            <person name="Choi C."/>
            <person name="Clum A."/>
            <person name="Coughlan A.Y."/>
            <person name="Deshpande S."/>
            <person name="Douglass A.P."/>
            <person name="Hanson S.J."/>
            <person name="Klenk H.-P."/>
            <person name="LaButti K.M."/>
            <person name="Lapidus A."/>
            <person name="Lindquist E.A."/>
            <person name="Lipzen A.M."/>
            <person name="Meier-Kolthoff J.P."/>
            <person name="Ohm R.A."/>
            <person name="Otillar R.P."/>
            <person name="Pangilinan J.L."/>
            <person name="Peng Y."/>
            <person name="Rokas A."/>
            <person name="Rosa C.A."/>
            <person name="Scheuner C."/>
            <person name="Sibirny A.A."/>
            <person name="Slot J.C."/>
            <person name="Stielow J.B."/>
            <person name="Sun H."/>
            <person name="Kurtzman C.P."/>
            <person name="Blackwell M."/>
            <person name="Grigoriev I.V."/>
            <person name="Jeffries T.W."/>
        </authorList>
    </citation>
    <scope>NUCLEOTIDE SEQUENCE [LARGE SCALE GENOMIC DNA]</scope>
    <source>
        <strain evidence="8 9">DSM 6958</strain>
    </source>
</reference>
<keyword evidence="3 5" id="KW-0863">Zinc-finger</keyword>
<dbReference type="OrthoDB" id="983479at2759"/>
<dbReference type="AlphaFoldDB" id="A0A1E3PJS1"/>
<keyword evidence="9" id="KW-1185">Reference proteome</keyword>
<evidence type="ECO:0000256" key="3">
    <source>
        <dbReference type="ARBA" id="ARBA00022771"/>
    </source>
</evidence>
<evidence type="ECO:0000313" key="8">
    <source>
        <dbReference type="EMBL" id="ODQ65696.1"/>
    </source>
</evidence>
<keyword evidence="1" id="KW-0343">GTPase activation</keyword>
<keyword evidence="2" id="KW-0479">Metal-binding</keyword>
<dbReference type="SMART" id="SM00105">
    <property type="entry name" value="ArfGap"/>
    <property type="match status" value="1"/>
</dbReference>
<dbReference type="PROSITE" id="PS50115">
    <property type="entry name" value="ARFGAP"/>
    <property type="match status" value="1"/>
</dbReference>
<dbReference type="FunFam" id="1.10.220.150:FF:000014">
    <property type="entry name" value="ADP-ribosylation factor GTPase-activating protein"/>
    <property type="match status" value="1"/>
</dbReference>
<dbReference type="Proteomes" id="UP000095009">
    <property type="component" value="Unassembled WGS sequence"/>
</dbReference>
<dbReference type="GO" id="GO:0008270">
    <property type="term" value="F:zinc ion binding"/>
    <property type="evidence" value="ECO:0007669"/>
    <property type="project" value="UniProtKB-KW"/>
</dbReference>
<feature type="compositionally biased region" description="Acidic residues" evidence="6">
    <location>
        <begin position="366"/>
        <end position="376"/>
    </location>
</feature>
<feature type="region of interest" description="Disordered" evidence="6">
    <location>
        <begin position="317"/>
        <end position="376"/>
    </location>
</feature>
<feature type="domain" description="Arf-GAP" evidence="7">
    <location>
        <begin position="12"/>
        <end position="128"/>
    </location>
</feature>
<dbReference type="PANTHER" id="PTHR46395:SF1">
    <property type="entry name" value="ADP-RIBOSYLATION FACTOR GTPASE-ACTIVATING PROTEIN 1"/>
    <property type="match status" value="1"/>
</dbReference>
<evidence type="ECO:0000259" key="7">
    <source>
        <dbReference type="PROSITE" id="PS50115"/>
    </source>
</evidence>
<evidence type="ECO:0000256" key="4">
    <source>
        <dbReference type="ARBA" id="ARBA00022833"/>
    </source>
</evidence>
<dbReference type="GO" id="GO:0000139">
    <property type="term" value="C:Golgi membrane"/>
    <property type="evidence" value="ECO:0007669"/>
    <property type="project" value="TreeGrafter"/>
</dbReference>
<dbReference type="Pfam" id="PF01412">
    <property type="entry name" value="ArfGap"/>
    <property type="match status" value="1"/>
</dbReference>
<gene>
    <name evidence="8" type="ORF">NADFUDRAFT_82684</name>
</gene>
<dbReference type="Gene3D" id="1.10.220.150">
    <property type="entry name" value="Arf GTPase activating protein"/>
    <property type="match status" value="1"/>
</dbReference>
<dbReference type="CDD" id="cd08830">
    <property type="entry name" value="ArfGap_ArfGap1"/>
    <property type="match status" value="1"/>
</dbReference>
<protein>
    <submittedName>
        <fullName evidence="8">Zn finger-containing GTPase activating protein for ARF</fullName>
    </submittedName>
</protein>
<name>A0A1E3PJS1_9ASCO</name>
<dbReference type="GO" id="GO:0005096">
    <property type="term" value="F:GTPase activator activity"/>
    <property type="evidence" value="ECO:0007669"/>
    <property type="project" value="UniProtKB-KW"/>
</dbReference>
<feature type="compositionally biased region" description="Low complexity" evidence="6">
    <location>
        <begin position="184"/>
        <end position="202"/>
    </location>
</feature>
<evidence type="ECO:0000256" key="5">
    <source>
        <dbReference type="PROSITE-ProRule" id="PRU00288"/>
    </source>
</evidence>
<dbReference type="PANTHER" id="PTHR46395">
    <property type="entry name" value="ADP-RIBOSYLATION FACTOR GTPASE-ACTIVATING PROTEIN 1"/>
    <property type="match status" value="1"/>
</dbReference>
<dbReference type="PRINTS" id="PR00405">
    <property type="entry name" value="REVINTRACTNG"/>
</dbReference>
<dbReference type="EMBL" id="KV454409">
    <property type="protein sequence ID" value="ODQ65696.1"/>
    <property type="molecule type" value="Genomic_DNA"/>
</dbReference>
<keyword evidence="4" id="KW-0862">Zinc</keyword>
<dbReference type="STRING" id="857566.A0A1E3PJS1"/>
<evidence type="ECO:0000313" key="9">
    <source>
        <dbReference type="Proteomes" id="UP000095009"/>
    </source>
</evidence>
<evidence type="ECO:0000256" key="2">
    <source>
        <dbReference type="ARBA" id="ARBA00022723"/>
    </source>
</evidence>
<proteinExistence type="predicted"/>
<feature type="region of interest" description="Disordered" evidence="6">
    <location>
        <begin position="168"/>
        <end position="210"/>
    </location>
</feature>
<dbReference type="InterPro" id="IPR037278">
    <property type="entry name" value="ARFGAP/RecO"/>
</dbReference>